<accession>A0A1I7EJ95</accession>
<gene>
    <name evidence="1" type="ORF">SAMN05192563_102447</name>
</gene>
<name>A0A1I7EJ95_9BURK</name>
<sequence>MSNTTVEEKIRARAYELWQQDGGLEGCADEYWHLARTLVEKELAHAGAGEKGETDLPAPG</sequence>
<protein>
    <recommendedName>
        <fullName evidence="3">DUF2934 domain-containing protein</fullName>
    </recommendedName>
</protein>
<proteinExistence type="predicted"/>
<dbReference type="Proteomes" id="UP000198844">
    <property type="component" value="Unassembled WGS sequence"/>
</dbReference>
<dbReference type="OrthoDB" id="8909820at2"/>
<dbReference type="RefSeq" id="WP_093642224.1">
    <property type="nucleotide sequence ID" value="NZ_FPBH01000024.1"/>
</dbReference>
<dbReference type="EMBL" id="FPBH01000024">
    <property type="protein sequence ID" value="SFU23977.1"/>
    <property type="molecule type" value="Genomic_DNA"/>
</dbReference>
<dbReference type="InterPro" id="IPR021327">
    <property type="entry name" value="DUF2934"/>
</dbReference>
<evidence type="ECO:0008006" key="3">
    <source>
        <dbReference type="Google" id="ProtNLM"/>
    </source>
</evidence>
<evidence type="ECO:0000313" key="2">
    <source>
        <dbReference type="Proteomes" id="UP000198844"/>
    </source>
</evidence>
<organism evidence="1 2">
    <name type="scientific">Paraburkholderia aspalathi</name>
    <dbReference type="NCBI Taxonomy" id="1324617"/>
    <lineage>
        <taxon>Bacteria</taxon>
        <taxon>Pseudomonadati</taxon>
        <taxon>Pseudomonadota</taxon>
        <taxon>Betaproteobacteria</taxon>
        <taxon>Burkholderiales</taxon>
        <taxon>Burkholderiaceae</taxon>
        <taxon>Paraburkholderia</taxon>
    </lineage>
</organism>
<dbReference type="AlphaFoldDB" id="A0A1I7EJ95"/>
<reference evidence="1 2" key="1">
    <citation type="submission" date="2016-10" db="EMBL/GenBank/DDBJ databases">
        <authorList>
            <person name="de Groot N.N."/>
        </authorList>
    </citation>
    <scope>NUCLEOTIDE SEQUENCE [LARGE SCALE GENOMIC DNA]</scope>
    <source>
        <strain evidence="1 2">LMG 27731</strain>
    </source>
</reference>
<evidence type="ECO:0000313" key="1">
    <source>
        <dbReference type="EMBL" id="SFU23977.1"/>
    </source>
</evidence>
<dbReference type="Pfam" id="PF11154">
    <property type="entry name" value="DUF2934"/>
    <property type="match status" value="1"/>
</dbReference>